<dbReference type="Proteomes" id="UP001576780">
    <property type="component" value="Unassembled WGS sequence"/>
</dbReference>
<evidence type="ECO:0000313" key="1">
    <source>
        <dbReference type="EMBL" id="MFB2839341.1"/>
    </source>
</evidence>
<dbReference type="EMBL" id="JBHFNT010000303">
    <property type="protein sequence ID" value="MFB2839341.1"/>
    <property type="molecule type" value="Genomic_DNA"/>
</dbReference>
<proteinExistence type="predicted"/>
<organism evidence="1 2">
    <name type="scientific">Floridaenema evergladense BLCC-F167</name>
    <dbReference type="NCBI Taxonomy" id="3153639"/>
    <lineage>
        <taxon>Bacteria</taxon>
        <taxon>Bacillati</taxon>
        <taxon>Cyanobacteriota</taxon>
        <taxon>Cyanophyceae</taxon>
        <taxon>Oscillatoriophycideae</taxon>
        <taxon>Aerosakkonematales</taxon>
        <taxon>Aerosakkonemataceae</taxon>
        <taxon>Floridanema</taxon>
        <taxon>Floridanema evergladense</taxon>
    </lineage>
</organism>
<accession>A0ABV4WXF7</accession>
<reference evidence="1 2" key="1">
    <citation type="submission" date="2024-09" db="EMBL/GenBank/DDBJ databases">
        <title>Floridaenema gen nov. (Aerosakkonemataceae, Aerosakkonematales ord. nov., Cyanobacteria) from benthic tropical and subtropical fresh waters, with the description of four new species.</title>
        <authorList>
            <person name="Moretto J.A."/>
            <person name="Berthold D.E."/>
            <person name="Lefler F.W."/>
            <person name="Huang I.-S."/>
            <person name="Laughinghouse H. IV."/>
        </authorList>
    </citation>
    <scope>NUCLEOTIDE SEQUENCE [LARGE SCALE GENOMIC DNA]</scope>
    <source>
        <strain evidence="1 2">BLCC-F167</strain>
    </source>
</reference>
<dbReference type="RefSeq" id="WP_413281618.1">
    <property type="nucleotide sequence ID" value="NZ_JBHFNT010000303.1"/>
</dbReference>
<comment type="caution">
    <text evidence="1">The sequence shown here is derived from an EMBL/GenBank/DDBJ whole genome shotgun (WGS) entry which is preliminary data.</text>
</comment>
<name>A0ABV4WXF7_9CYAN</name>
<protein>
    <submittedName>
        <fullName evidence="1">Uncharacterized protein</fullName>
    </submittedName>
</protein>
<evidence type="ECO:0000313" key="2">
    <source>
        <dbReference type="Proteomes" id="UP001576780"/>
    </source>
</evidence>
<gene>
    <name evidence="1" type="ORF">ACE1CA_33030</name>
</gene>
<sequence length="416" mass="47702">MNQLFHLDTAIGNPNQLLKLLESENPALEVREVIAVFGASLSQPKLSKLHQFQLGDIVTQGQHYGVVTALNETDRPITITWDGNNDSEPDVFAYTLDEIRFLGIAIIPQLVPLKTIVELPANITIQIANAKFVKFHQANTFLVEEVNEHHLIICSLEERYHFPKQLFPGKFFACIVDIPISAQVPSNLSLIALKTKVKLHLAMANAVNDNLECLTAMKKQQLFEELVSQLAGEHYDTEELNEVWSAVWAEQIASLAKEQGLYNFKLGERVFRQREGLEIWGTIVRLNIELTRPFQIEWEQGEVQNYSVIELKCLGITPLKPVIKLSPNVAYQISEDGRYFKAWIGFRTKGLAKAWWRIIKKQVGYLSYWRECFSAELKHTDKRYECVVEKFRQKTVAKRLSALQRLAEINLEEMPR</sequence>
<keyword evidence="2" id="KW-1185">Reference proteome</keyword>